<dbReference type="PANTHER" id="PTHR33604:SF3">
    <property type="entry name" value="OSJNBA0004B13.7 PROTEIN"/>
    <property type="match status" value="1"/>
</dbReference>
<organism evidence="3 4">
    <name type="scientific">Tothia fuscella</name>
    <dbReference type="NCBI Taxonomy" id="1048955"/>
    <lineage>
        <taxon>Eukaryota</taxon>
        <taxon>Fungi</taxon>
        <taxon>Dikarya</taxon>
        <taxon>Ascomycota</taxon>
        <taxon>Pezizomycotina</taxon>
        <taxon>Dothideomycetes</taxon>
        <taxon>Pleosporomycetidae</taxon>
        <taxon>Venturiales</taxon>
        <taxon>Cylindrosympodiaceae</taxon>
        <taxon>Tothia</taxon>
    </lineage>
</organism>
<protein>
    <submittedName>
        <fullName evidence="3">Uncharacterized protein</fullName>
    </submittedName>
</protein>
<dbReference type="AlphaFoldDB" id="A0A9P4NWT4"/>
<feature type="region of interest" description="Disordered" evidence="1">
    <location>
        <begin position="590"/>
        <end position="624"/>
    </location>
</feature>
<sequence length="738" mass="83338">MARGGAGQFMNHLFADDEELGKKDDDHRPGKMNSWHANIWNGAPSVRYRSRKRWMFLLGAVFFIWVFIHWMPADILEPMDRQRKSLNFNRKQTPSADQSPSYGAGVHVGREGIKVKAPAGPPPRGQENKKAQSAAVEHYYDGDIRFYSLPYSLHEISITQGYRRSNRNILFAASNLKSASVLIPLACEMAKWQNNHVHVAFMGRNDLTVDEILEINGVDKNHCKAYWHDARPDYAKYSSDFRAEAYVASAVDHIQSYMHPQAVITDDSIVEDSFFVRQLRLKSVELGFSIIEIPQDKSDRLKWIARLEARSLAAWHMTNVDVLVHSPVDASGSLIRLLKSLSAADYSGLTPPRITIELAPEVDVMTRDFVESFAWPPKSALQPIHTSQLNVRHRIPGQKLSTEEASVRFLESFYPATPNNHVLLLAPNAQLSPMYYQYLKYHLLQYKYSTVGNAFSDSFLGISLELPALHLNATSPFTPPDIKSMDEDYLSRTKPVNKHTSPPFLWQAPNSNAALYFGEKWIELHSFLQHRLTKFHSAPNSAPRKKTISESSPAWTEYCLEYMRARGYSMLYPASSPDTEPLVTVHKELYHPPEEFTKKNSPADSDRDELSEAPPVPPNNEPFLVSKNPFSVPPVEEHTKGRSAHSQPLHAILPFAGEDPDTGSIPHLTWDGALISPLLENDVAEAYAETFRQEVGGCEADAKGRKRKISWGSARDLFCYGDDEDAKFLPHQEKGKST</sequence>
<dbReference type="EMBL" id="MU007025">
    <property type="protein sequence ID" value="KAF2432644.1"/>
    <property type="molecule type" value="Genomic_DNA"/>
</dbReference>
<evidence type="ECO:0000256" key="1">
    <source>
        <dbReference type="SAM" id="MobiDB-lite"/>
    </source>
</evidence>
<evidence type="ECO:0000256" key="2">
    <source>
        <dbReference type="SAM" id="Phobius"/>
    </source>
</evidence>
<evidence type="ECO:0000313" key="3">
    <source>
        <dbReference type="EMBL" id="KAF2432644.1"/>
    </source>
</evidence>
<keyword evidence="2" id="KW-0812">Transmembrane</keyword>
<reference evidence="3" key="1">
    <citation type="journal article" date="2020" name="Stud. Mycol.">
        <title>101 Dothideomycetes genomes: a test case for predicting lifestyles and emergence of pathogens.</title>
        <authorList>
            <person name="Haridas S."/>
            <person name="Albert R."/>
            <person name="Binder M."/>
            <person name="Bloem J."/>
            <person name="Labutti K."/>
            <person name="Salamov A."/>
            <person name="Andreopoulos B."/>
            <person name="Baker S."/>
            <person name="Barry K."/>
            <person name="Bills G."/>
            <person name="Bluhm B."/>
            <person name="Cannon C."/>
            <person name="Castanera R."/>
            <person name="Culley D."/>
            <person name="Daum C."/>
            <person name="Ezra D."/>
            <person name="Gonzalez J."/>
            <person name="Henrissat B."/>
            <person name="Kuo A."/>
            <person name="Liang C."/>
            <person name="Lipzen A."/>
            <person name="Lutzoni F."/>
            <person name="Magnuson J."/>
            <person name="Mondo S."/>
            <person name="Nolan M."/>
            <person name="Ohm R."/>
            <person name="Pangilinan J."/>
            <person name="Park H.-J."/>
            <person name="Ramirez L."/>
            <person name="Alfaro M."/>
            <person name="Sun H."/>
            <person name="Tritt A."/>
            <person name="Yoshinaga Y."/>
            <person name="Zwiers L.-H."/>
            <person name="Turgeon B."/>
            <person name="Goodwin S."/>
            <person name="Spatafora J."/>
            <person name="Crous P."/>
            <person name="Grigoriev I."/>
        </authorList>
    </citation>
    <scope>NUCLEOTIDE SEQUENCE</scope>
    <source>
        <strain evidence="3">CBS 130266</strain>
    </source>
</reference>
<keyword evidence="2" id="KW-0472">Membrane</keyword>
<gene>
    <name evidence="3" type="ORF">EJ08DRAFT_648077</name>
</gene>
<comment type="caution">
    <text evidence="3">The sequence shown here is derived from an EMBL/GenBank/DDBJ whole genome shotgun (WGS) entry which is preliminary data.</text>
</comment>
<dbReference type="PANTHER" id="PTHR33604">
    <property type="entry name" value="OSJNBA0004B13.7 PROTEIN"/>
    <property type="match status" value="1"/>
</dbReference>
<accession>A0A9P4NWT4</accession>
<dbReference type="OrthoDB" id="5397682at2759"/>
<proteinExistence type="predicted"/>
<name>A0A9P4NWT4_9PEZI</name>
<evidence type="ECO:0000313" key="4">
    <source>
        <dbReference type="Proteomes" id="UP000800235"/>
    </source>
</evidence>
<keyword evidence="2" id="KW-1133">Transmembrane helix</keyword>
<keyword evidence="4" id="KW-1185">Reference proteome</keyword>
<dbReference type="Proteomes" id="UP000800235">
    <property type="component" value="Unassembled WGS sequence"/>
</dbReference>
<feature type="transmembrane region" description="Helical" evidence="2">
    <location>
        <begin position="54"/>
        <end position="72"/>
    </location>
</feature>